<dbReference type="GeneID" id="12445603"/>
<feature type="region of interest" description="Disordered" evidence="1">
    <location>
        <begin position="273"/>
        <end position="298"/>
    </location>
</feature>
<sequence length="298" mass="33360">MSRESPSRRAEKRAQYLTATTELEYRKAHALAFCEQGCNERTVAEQIGSTKGTVSNYLDEIAERYGPETVVSVGVDEKEDLTPVEDQPTKGPLETIDAGRKVVLEGESRGPHTVERYFRTWVRDGRIHRDAKLALSLHDHGDGDTRDRLSNLEWDAHHCTYNPDYTFVSTAESRGCWTFDTDPVTLNAIREVVHVPPLDTTPLVAETLPRREDLDPFECINPDCSVNEAHSGLDLRAYPSLSGPAIEITEMTDFETVSHVCLECRSLFTPVPVGVPDQKNNGDDEDEDDDNVLVEAMQ</sequence>
<evidence type="ECO:0000313" key="3">
    <source>
        <dbReference type="Proteomes" id="UP000007954"/>
    </source>
</evidence>
<dbReference type="KEGG" id="hwc:Hqrw_7001"/>
<feature type="compositionally biased region" description="Acidic residues" evidence="1">
    <location>
        <begin position="283"/>
        <end position="292"/>
    </location>
</feature>
<keyword evidence="2" id="KW-0614">Plasmid</keyword>
<dbReference type="Proteomes" id="UP000007954">
    <property type="component" value="Plasmid PL6B"/>
</dbReference>
<geneLocation type="plasmid" evidence="2 3">
    <name>PL6B</name>
</geneLocation>
<reference evidence="2 3" key="1">
    <citation type="journal article" date="2011" name="PLoS ONE">
        <title>Haloquadratum walsbyi: limited diversity in a global pond.</title>
        <authorList>
            <person name="Dyall-Smith M."/>
            <person name="Pfeiffer F."/>
            <person name="Klee K."/>
            <person name="Palm P."/>
            <person name="Gross K."/>
            <person name="Schuster S.C."/>
            <person name="Rampp M."/>
            <person name="Oesterhelt D."/>
        </authorList>
    </citation>
    <scope>NUCLEOTIDE SEQUENCE [LARGE SCALE GENOMIC DNA]</scope>
    <source>
        <strain evidence="3">DSM 16854 / JCM 12705 / C23</strain>
        <plasmid evidence="3">Plasmid PL6B</plasmid>
    </source>
</reference>
<proteinExistence type="predicted"/>
<evidence type="ECO:0000256" key="1">
    <source>
        <dbReference type="SAM" id="MobiDB-lite"/>
    </source>
</evidence>
<gene>
    <name evidence="2" type="ordered locus">Hqrw_7001</name>
</gene>
<dbReference type="AlphaFoldDB" id="G0LNG0"/>
<organism evidence="2 3">
    <name type="scientific">Haloquadratum walsbyi (strain DSM 16854 / JCM 12705 / C23)</name>
    <dbReference type="NCBI Taxonomy" id="768065"/>
    <lineage>
        <taxon>Archaea</taxon>
        <taxon>Methanobacteriati</taxon>
        <taxon>Methanobacteriota</taxon>
        <taxon>Stenosarchaea group</taxon>
        <taxon>Halobacteria</taxon>
        <taxon>Halobacteriales</taxon>
        <taxon>Haloferacaceae</taxon>
        <taxon>Haloquadratum</taxon>
    </lineage>
</organism>
<name>G0LNG0_HALWC</name>
<dbReference type="EMBL" id="FR746102">
    <property type="protein sequence ID" value="CCC41966.1"/>
    <property type="molecule type" value="Genomic_DNA"/>
</dbReference>
<dbReference type="RefSeq" id="WP_014554945.1">
    <property type="nucleotide sequence ID" value="NC_017458.1"/>
</dbReference>
<dbReference type="HOGENOM" id="CLU_932573_0_0_2"/>
<accession>G0LNG0</accession>
<protein>
    <submittedName>
        <fullName evidence="2">Uncharacterized protein</fullName>
    </submittedName>
</protein>
<evidence type="ECO:0000313" key="2">
    <source>
        <dbReference type="EMBL" id="CCC41966.1"/>
    </source>
</evidence>